<evidence type="ECO:0000256" key="7">
    <source>
        <dbReference type="ARBA" id="ARBA00023002"/>
    </source>
</evidence>
<dbReference type="Pfam" id="PF07992">
    <property type="entry name" value="Pyr_redox_2"/>
    <property type="match status" value="1"/>
</dbReference>
<dbReference type="STRING" id="1121326.CLMAG_06520"/>
<keyword evidence="9" id="KW-0411">Iron-sulfur</keyword>
<dbReference type="AlphaFoldDB" id="A0A161XG90"/>
<keyword evidence="13" id="KW-1185">Reference proteome</keyword>
<evidence type="ECO:0000256" key="9">
    <source>
        <dbReference type="ARBA" id="ARBA00023014"/>
    </source>
</evidence>
<accession>A0A161XG90</accession>
<evidence type="ECO:0000256" key="6">
    <source>
        <dbReference type="ARBA" id="ARBA00022723"/>
    </source>
</evidence>
<dbReference type="RefSeq" id="WP_066617835.1">
    <property type="nucleotide sequence ID" value="NZ_FQXL01000031.1"/>
</dbReference>
<protein>
    <submittedName>
        <fullName evidence="12">NADH oxidase</fullName>
        <ecNumber evidence="12">1.-.-.-</ecNumber>
    </submittedName>
</protein>
<evidence type="ECO:0000256" key="1">
    <source>
        <dbReference type="ARBA" id="ARBA00001917"/>
    </source>
</evidence>
<keyword evidence="8" id="KW-0408">Iron</keyword>
<evidence type="ECO:0000256" key="4">
    <source>
        <dbReference type="ARBA" id="ARBA00022630"/>
    </source>
</evidence>
<dbReference type="PRINTS" id="PR00368">
    <property type="entry name" value="FADPNR"/>
</dbReference>
<dbReference type="SUPFAM" id="SSF51395">
    <property type="entry name" value="FMN-linked oxidoreductases"/>
    <property type="match status" value="1"/>
</dbReference>
<dbReference type="CDD" id="cd02803">
    <property type="entry name" value="OYE_like_FMN_family"/>
    <property type="match status" value="1"/>
</dbReference>
<comment type="cofactor">
    <cofactor evidence="2">
        <name>[4Fe-4S] cluster</name>
        <dbReference type="ChEBI" id="CHEBI:49883"/>
    </cofactor>
</comment>
<dbReference type="InterPro" id="IPR023753">
    <property type="entry name" value="FAD/NAD-binding_dom"/>
</dbReference>
<dbReference type="Gene3D" id="3.20.20.70">
    <property type="entry name" value="Aldolase class I"/>
    <property type="match status" value="1"/>
</dbReference>
<dbReference type="GO" id="GO:0016491">
    <property type="term" value="F:oxidoreductase activity"/>
    <property type="evidence" value="ECO:0007669"/>
    <property type="project" value="UniProtKB-KW"/>
</dbReference>
<dbReference type="GO" id="GO:0010181">
    <property type="term" value="F:FMN binding"/>
    <property type="evidence" value="ECO:0007669"/>
    <property type="project" value="InterPro"/>
</dbReference>
<evidence type="ECO:0000259" key="11">
    <source>
        <dbReference type="Pfam" id="PF07992"/>
    </source>
</evidence>
<dbReference type="EC" id="1.-.-.-" evidence="12"/>
<dbReference type="PATRIC" id="fig|1121326.3.peg.609"/>
<dbReference type="GO" id="GO:0046872">
    <property type="term" value="F:metal ion binding"/>
    <property type="evidence" value="ECO:0007669"/>
    <property type="project" value="UniProtKB-KW"/>
</dbReference>
<dbReference type="Pfam" id="PF00724">
    <property type="entry name" value="Oxidored_FMN"/>
    <property type="match status" value="1"/>
</dbReference>
<keyword evidence="7 12" id="KW-0560">Oxidoreductase</keyword>
<gene>
    <name evidence="12" type="ORF">CLMAG_06520</name>
</gene>
<evidence type="ECO:0000256" key="8">
    <source>
        <dbReference type="ARBA" id="ARBA00023004"/>
    </source>
</evidence>
<dbReference type="InterPro" id="IPR051793">
    <property type="entry name" value="NADH:flavin_oxidoreductase"/>
</dbReference>
<proteinExistence type="inferred from homology"/>
<reference evidence="12 13" key="1">
    <citation type="submission" date="2016-04" db="EMBL/GenBank/DDBJ databases">
        <title>Genome sequence of Clostridium magnum DSM 2767.</title>
        <authorList>
            <person name="Poehlein A."/>
            <person name="Uhlig R."/>
            <person name="Fischer R."/>
            <person name="Bahl H."/>
            <person name="Daniel R."/>
        </authorList>
    </citation>
    <scope>NUCLEOTIDE SEQUENCE [LARGE SCALE GENOMIC DNA]</scope>
    <source>
        <strain evidence="12 13">DSM 2767</strain>
    </source>
</reference>
<dbReference type="InterPro" id="IPR001155">
    <property type="entry name" value="OxRdtase_FMN_N"/>
</dbReference>
<dbReference type="PANTHER" id="PTHR42917:SF2">
    <property type="entry name" value="2,4-DIENOYL-COA REDUCTASE [(2E)-ENOYL-COA-PRODUCING]"/>
    <property type="match status" value="1"/>
</dbReference>
<dbReference type="GO" id="GO:0051536">
    <property type="term" value="F:iron-sulfur cluster binding"/>
    <property type="evidence" value="ECO:0007669"/>
    <property type="project" value="UniProtKB-KW"/>
</dbReference>
<keyword evidence="6" id="KW-0479">Metal-binding</keyword>
<dbReference type="SUPFAM" id="SSF51905">
    <property type="entry name" value="FAD/NAD(P)-binding domain"/>
    <property type="match status" value="1"/>
</dbReference>
<evidence type="ECO:0000256" key="5">
    <source>
        <dbReference type="ARBA" id="ARBA00022643"/>
    </source>
</evidence>
<dbReference type="OrthoDB" id="9772736at2"/>
<comment type="similarity">
    <text evidence="3">In the N-terminal section; belongs to the NADH:flavin oxidoreductase/NADH oxidase family.</text>
</comment>
<keyword evidence="5" id="KW-0288">FMN</keyword>
<dbReference type="Proteomes" id="UP000076603">
    <property type="component" value="Unassembled WGS sequence"/>
</dbReference>
<keyword evidence="4" id="KW-0285">Flavoprotein</keyword>
<evidence type="ECO:0000259" key="10">
    <source>
        <dbReference type="Pfam" id="PF00724"/>
    </source>
</evidence>
<dbReference type="InterPro" id="IPR013785">
    <property type="entry name" value="Aldolase_TIM"/>
</dbReference>
<evidence type="ECO:0000313" key="13">
    <source>
        <dbReference type="Proteomes" id="UP000076603"/>
    </source>
</evidence>
<evidence type="ECO:0000313" key="12">
    <source>
        <dbReference type="EMBL" id="KZL93606.1"/>
    </source>
</evidence>
<evidence type="ECO:0000256" key="3">
    <source>
        <dbReference type="ARBA" id="ARBA00011048"/>
    </source>
</evidence>
<dbReference type="Gene3D" id="3.50.50.60">
    <property type="entry name" value="FAD/NAD(P)-binding domain"/>
    <property type="match status" value="1"/>
</dbReference>
<dbReference type="EMBL" id="LWAE01000001">
    <property type="protein sequence ID" value="KZL93606.1"/>
    <property type="molecule type" value="Genomic_DNA"/>
</dbReference>
<dbReference type="InterPro" id="IPR036188">
    <property type="entry name" value="FAD/NAD-bd_sf"/>
</dbReference>
<dbReference type="PANTHER" id="PTHR42917">
    <property type="entry name" value="2,4-DIENOYL-COA REDUCTASE"/>
    <property type="match status" value="1"/>
</dbReference>
<feature type="domain" description="FAD/NAD(P)-binding" evidence="11">
    <location>
        <begin position="386"/>
        <end position="611"/>
    </location>
</feature>
<comment type="cofactor">
    <cofactor evidence="1">
        <name>FMN</name>
        <dbReference type="ChEBI" id="CHEBI:58210"/>
    </cofactor>
</comment>
<comment type="caution">
    <text evidence="12">The sequence shown here is derived from an EMBL/GenBank/DDBJ whole genome shotgun (WGS) entry which is preliminary data.</text>
</comment>
<name>A0A161XG90_9CLOT</name>
<dbReference type="PRINTS" id="PR00469">
    <property type="entry name" value="PNDRDTASEII"/>
</dbReference>
<dbReference type="Gene3D" id="3.40.50.720">
    <property type="entry name" value="NAD(P)-binding Rossmann-like Domain"/>
    <property type="match status" value="1"/>
</dbReference>
<organism evidence="12 13">
    <name type="scientific">Clostridium magnum DSM 2767</name>
    <dbReference type="NCBI Taxonomy" id="1121326"/>
    <lineage>
        <taxon>Bacteria</taxon>
        <taxon>Bacillati</taxon>
        <taxon>Bacillota</taxon>
        <taxon>Clostridia</taxon>
        <taxon>Eubacteriales</taxon>
        <taxon>Clostridiaceae</taxon>
        <taxon>Clostridium</taxon>
    </lineage>
</organism>
<sequence>MSIKTFNSSPVFAPITIGSTKLKNRLAVSAMVTVFCDSDGFATEQYIAYHEAKAKGGWGLVITEDYAVAPLGRGFWTAGLWKDEQMEGHTKLTQRVHQYGAKIIAQIYHAGRQASYDVIGEQPVSASPIPCPVMGYIPHELTIPEIKKIVSEFGDTALRAKKCGFDGVEIHGAHGYLIAQFMSSYSNKRCDEYGGPIENRMRFPLEIISDIREKCEKDFTVTFRISGDEYMPGGRTIEETKLIATMLEQAGIDGIHVTAGVYGSTSAVIPPLNVTNGWIVNLAEEVKKVVNIPVITVGRINDPRMAETILASGKADLVAMGRASLADPELPNKFAEGRYDDIRHCIGCQQGCLARLFNNEPIHCVVNPTLGFEYLNETKKAENPKKVTVVGGGPAGMEAARSAALAGHEVTLYEKSERLGGQFALAPIPPYKGSMAYLPSWLARQIKKLGVNIKLNTEYTSAVCDEEKPDVVIIATGSTPAKPPIPGIDGANVVTAQDALAGKVTVGGKILVAGGGMIGCETATHFSMQGKQAAIVELLPEIATDEESTRREFLLNFIDEKKIQVMKSTKVIEINEMGAKLKKDEEIFDFAADTIILALGVKSNSTLEKELEGKTEVKVVGDALKIRNVLDAVREGFLSGTNA</sequence>
<evidence type="ECO:0000256" key="2">
    <source>
        <dbReference type="ARBA" id="ARBA00001966"/>
    </source>
</evidence>
<feature type="domain" description="NADH:flavin oxidoreductase/NADH oxidase N-terminal" evidence="10">
    <location>
        <begin position="11"/>
        <end position="340"/>
    </location>
</feature>